<feature type="compositionally biased region" description="Polar residues" evidence="2">
    <location>
        <begin position="337"/>
        <end position="369"/>
    </location>
</feature>
<reference evidence="4" key="1">
    <citation type="submission" date="2020-08" db="EMBL/GenBank/DDBJ databases">
        <title>Genome sequencing and assembly of the red palm weevil Rhynchophorus ferrugineus.</title>
        <authorList>
            <person name="Dias G.B."/>
            <person name="Bergman C.M."/>
            <person name="Manee M."/>
        </authorList>
    </citation>
    <scope>NUCLEOTIDE SEQUENCE</scope>
    <source>
        <strain evidence="4">AA-2017</strain>
        <tissue evidence="4">Whole larva</tissue>
    </source>
</reference>
<dbReference type="PANTHER" id="PTHR10380:SF235">
    <property type="entry name" value="CUTICULAR PROTEIN 73D, ISOFORM B"/>
    <property type="match status" value="1"/>
</dbReference>
<dbReference type="AlphaFoldDB" id="A0A834IDE9"/>
<dbReference type="GO" id="GO:0008010">
    <property type="term" value="F:structural constituent of chitin-based larval cuticle"/>
    <property type="evidence" value="ECO:0007669"/>
    <property type="project" value="TreeGrafter"/>
</dbReference>
<feature type="compositionally biased region" description="Polar residues" evidence="2">
    <location>
        <begin position="576"/>
        <end position="596"/>
    </location>
</feature>
<comment type="caution">
    <text evidence="4">The sequence shown here is derived from an EMBL/GenBank/DDBJ whole genome shotgun (WGS) entry which is preliminary data.</text>
</comment>
<organism evidence="4 5">
    <name type="scientific">Rhynchophorus ferrugineus</name>
    <name type="common">Red palm weevil</name>
    <name type="synonym">Curculio ferrugineus</name>
    <dbReference type="NCBI Taxonomy" id="354439"/>
    <lineage>
        <taxon>Eukaryota</taxon>
        <taxon>Metazoa</taxon>
        <taxon>Ecdysozoa</taxon>
        <taxon>Arthropoda</taxon>
        <taxon>Hexapoda</taxon>
        <taxon>Insecta</taxon>
        <taxon>Pterygota</taxon>
        <taxon>Neoptera</taxon>
        <taxon>Endopterygota</taxon>
        <taxon>Coleoptera</taxon>
        <taxon>Polyphaga</taxon>
        <taxon>Cucujiformia</taxon>
        <taxon>Curculionidae</taxon>
        <taxon>Dryophthorinae</taxon>
        <taxon>Rhynchophorus</taxon>
    </lineage>
</organism>
<evidence type="ECO:0000313" key="4">
    <source>
        <dbReference type="EMBL" id="KAF7271797.1"/>
    </source>
</evidence>
<gene>
    <name evidence="4" type="ORF">GWI33_015368</name>
</gene>
<evidence type="ECO:0000313" key="5">
    <source>
        <dbReference type="Proteomes" id="UP000625711"/>
    </source>
</evidence>
<protein>
    <submittedName>
        <fullName evidence="4">Uncharacterized protein</fullName>
    </submittedName>
</protein>
<evidence type="ECO:0000256" key="2">
    <source>
        <dbReference type="SAM" id="MobiDB-lite"/>
    </source>
</evidence>
<feature type="compositionally biased region" description="Low complexity" evidence="2">
    <location>
        <begin position="385"/>
        <end position="404"/>
    </location>
</feature>
<evidence type="ECO:0000256" key="3">
    <source>
        <dbReference type="SAM" id="SignalP"/>
    </source>
</evidence>
<feature type="compositionally biased region" description="Low complexity" evidence="2">
    <location>
        <begin position="622"/>
        <end position="633"/>
    </location>
</feature>
<evidence type="ECO:0000256" key="1">
    <source>
        <dbReference type="PROSITE-ProRule" id="PRU00497"/>
    </source>
</evidence>
<feature type="compositionally biased region" description="Basic and acidic residues" evidence="2">
    <location>
        <begin position="318"/>
        <end position="327"/>
    </location>
</feature>
<dbReference type="GO" id="GO:0062129">
    <property type="term" value="C:chitin-based extracellular matrix"/>
    <property type="evidence" value="ECO:0007669"/>
    <property type="project" value="TreeGrafter"/>
</dbReference>
<sequence>MGFRFSVLCLGLTTLAVTLGADDDYNILQRDGSFQFGYNNPDSYHFANGNRKNVVRGEFGGRNPKTGAIDTTVYTAGPRGFRPRGKNIVRKYDLNQNGPRPVGSPDDPYFDPYEDPSYNFAFRTRTYSRQENANRVGDVTGKFTYLDDIGERHNVEYIAGKNTGFHVKTPFPDSNPRAYGPLFFRGKGKPIPRGRTSIQRGLDGSYKFVSAGPDQRRTEISDSTGHVRGSYTYLDDKGVQHSVHYIAGPETGYRVLKTVKGPHLPTVFPFDKPEIVPSDFYDYLPENGEVFDAAASGRPVKPSRKPTKPNTDIGNGIDKNDYDRPGDGLDLGDDTGISNTFGFSKPTNRPTSAPGGTSTKPSLGSNEISSGDDEASFDFGDLFDDFGGSSTTRPSSRPTGRPTGPSGGSSGRPTRPGGPTTYRPSQRPLLPGEEDDGSYRPVGDDGSYKPGNGVSSTSNGITTTRPGFGGYPSGKPTTSKPLPGILDYDDNYDLPGSGLFGSESGRPFGNKDGEDYGSGSSVAGKPGVIQLGGNRPCTKCAGTIVTNIGNKPFSVPPGVSVRAHVQSIDLYPYDRQSPSAAYKSDTTLRTEQLNEASSEETEVTEKPDSKVTTTEDILKEISTTGTSTEGVTTPRSTKLDR</sequence>
<dbReference type="OrthoDB" id="8196648at2759"/>
<keyword evidence="1" id="KW-0193">Cuticle</keyword>
<feature type="compositionally biased region" description="Polar residues" evidence="2">
    <location>
        <begin position="453"/>
        <end position="465"/>
    </location>
</feature>
<keyword evidence="3" id="KW-0732">Signal</keyword>
<keyword evidence="5" id="KW-1185">Reference proteome</keyword>
<accession>A0A834IDE9</accession>
<proteinExistence type="predicted"/>
<feature type="chain" id="PRO_5032481761" evidence="3">
    <location>
        <begin position="21"/>
        <end position="641"/>
    </location>
</feature>
<dbReference type="PANTHER" id="PTHR10380">
    <property type="entry name" value="CUTICLE PROTEIN"/>
    <property type="match status" value="1"/>
</dbReference>
<dbReference type="InterPro" id="IPR000618">
    <property type="entry name" value="Insect_cuticle"/>
</dbReference>
<dbReference type="Pfam" id="PF00379">
    <property type="entry name" value="Chitin_bind_4"/>
    <property type="match status" value="3"/>
</dbReference>
<feature type="signal peptide" evidence="3">
    <location>
        <begin position="1"/>
        <end position="20"/>
    </location>
</feature>
<feature type="region of interest" description="Disordered" evidence="2">
    <location>
        <begin position="293"/>
        <end position="521"/>
    </location>
</feature>
<dbReference type="Proteomes" id="UP000625711">
    <property type="component" value="Unassembled WGS sequence"/>
</dbReference>
<dbReference type="PROSITE" id="PS51155">
    <property type="entry name" value="CHIT_BIND_RR_2"/>
    <property type="match status" value="3"/>
</dbReference>
<dbReference type="EMBL" id="JAACXV010013894">
    <property type="protein sequence ID" value="KAF7271797.1"/>
    <property type="molecule type" value="Genomic_DNA"/>
</dbReference>
<name>A0A834IDE9_RHYFE</name>
<feature type="compositionally biased region" description="Low complexity" evidence="2">
    <location>
        <begin position="411"/>
        <end position="421"/>
    </location>
</feature>
<feature type="region of interest" description="Disordered" evidence="2">
    <location>
        <begin position="574"/>
        <end position="641"/>
    </location>
</feature>
<feature type="compositionally biased region" description="Acidic residues" evidence="2">
    <location>
        <begin position="370"/>
        <end position="384"/>
    </location>
</feature>
<dbReference type="InterPro" id="IPR050468">
    <property type="entry name" value="Cuticle_Struct_Prot"/>
</dbReference>